<gene>
    <name evidence="3" type="ORF">GCM10010406_07620</name>
</gene>
<proteinExistence type="predicted"/>
<keyword evidence="2" id="KW-1133">Transmembrane helix</keyword>
<keyword evidence="1" id="KW-0175">Coiled coil</keyword>
<feature type="coiled-coil region" evidence="1">
    <location>
        <begin position="69"/>
        <end position="96"/>
    </location>
</feature>
<feature type="transmembrane region" description="Helical" evidence="2">
    <location>
        <begin position="90"/>
        <end position="112"/>
    </location>
</feature>
<organism evidence="3 4">
    <name type="scientific">Streptomyces thermolineatus</name>
    <dbReference type="NCBI Taxonomy" id="44033"/>
    <lineage>
        <taxon>Bacteria</taxon>
        <taxon>Bacillati</taxon>
        <taxon>Actinomycetota</taxon>
        <taxon>Actinomycetes</taxon>
        <taxon>Kitasatosporales</taxon>
        <taxon>Streptomycetaceae</taxon>
        <taxon>Streptomyces</taxon>
    </lineage>
</organism>
<reference evidence="4" key="1">
    <citation type="journal article" date="2019" name="Int. J. Syst. Evol. Microbiol.">
        <title>The Global Catalogue of Microorganisms (GCM) 10K type strain sequencing project: providing services to taxonomists for standard genome sequencing and annotation.</title>
        <authorList>
            <consortium name="The Broad Institute Genomics Platform"/>
            <consortium name="The Broad Institute Genome Sequencing Center for Infectious Disease"/>
            <person name="Wu L."/>
            <person name="Ma J."/>
        </authorList>
    </citation>
    <scope>NUCLEOTIDE SEQUENCE [LARGE SCALE GENOMIC DNA]</scope>
    <source>
        <strain evidence="4">JCM 6307</strain>
    </source>
</reference>
<name>A0ABP5Y2V9_9ACTN</name>
<dbReference type="RefSeq" id="WP_344381663.1">
    <property type="nucleotide sequence ID" value="NZ_BAAATA010000003.1"/>
</dbReference>
<dbReference type="Proteomes" id="UP001501358">
    <property type="component" value="Unassembled WGS sequence"/>
</dbReference>
<keyword evidence="4" id="KW-1185">Reference proteome</keyword>
<dbReference type="EMBL" id="BAAATA010000003">
    <property type="protein sequence ID" value="GAA2474104.1"/>
    <property type="molecule type" value="Genomic_DNA"/>
</dbReference>
<keyword evidence="2" id="KW-0472">Membrane</keyword>
<keyword evidence="2" id="KW-0812">Transmembrane</keyword>
<evidence type="ECO:0000313" key="3">
    <source>
        <dbReference type="EMBL" id="GAA2474104.1"/>
    </source>
</evidence>
<comment type="caution">
    <text evidence="3">The sequence shown here is derived from an EMBL/GenBank/DDBJ whole genome shotgun (WGS) entry which is preliminary data.</text>
</comment>
<evidence type="ECO:0000313" key="4">
    <source>
        <dbReference type="Proteomes" id="UP001501358"/>
    </source>
</evidence>
<protein>
    <submittedName>
        <fullName evidence="3">Uncharacterized protein</fullName>
    </submittedName>
</protein>
<sequence length="117" mass="13478">MSEHETAARGINQLEGYLLLQAENTNAVREAEEFARLMPWLTGARREEVVALYAERRMAVSRTAIRTVADRCRELRQEYTERYEELRRRLLCATAATVLGVLVLCVLVELWIRSALP</sequence>
<accession>A0ABP5Y2V9</accession>
<evidence type="ECO:0000256" key="2">
    <source>
        <dbReference type="SAM" id="Phobius"/>
    </source>
</evidence>
<evidence type="ECO:0000256" key="1">
    <source>
        <dbReference type="SAM" id="Coils"/>
    </source>
</evidence>